<dbReference type="VEuPathDB" id="FungiDB:H257_05902"/>
<accession>A0A397A1I4</accession>
<feature type="compositionally biased region" description="Basic and acidic residues" evidence="1">
    <location>
        <begin position="20"/>
        <end position="34"/>
    </location>
</feature>
<organism evidence="2 3">
    <name type="scientific">Aphanomyces astaci</name>
    <name type="common">Crayfish plague agent</name>
    <dbReference type="NCBI Taxonomy" id="112090"/>
    <lineage>
        <taxon>Eukaryota</taxon>
        <taxon>Sar</taxon>
        <taxon>Stramenopiles</taxon>
        <taxon>Oomycota</taxon>
        <taxon>Saprolegniomycetes</taxon>
        <taxon>Saprolegniales</taxon>
        <taxon>Verrucalvaceae</taxon>
        <taxon>Aphanomyces</taxon>
    </lineage>
</organism>
<name>A0A397A1I4_APHAT</name>
<dbReference type="AlphaFoldDB" id="A0A397A1I4"/>
<gene>
    <name evidence="2" type="ORF">DYB25_001429</name>
</gene>
<feature type="region of interest" description="Disordered" evidence="1">
    <location>
        <begin position="143"/>
        <end position="274"/>
    </location>
</feature>
<evidence type="ECO:0000313" key="2">
    <source>
        <dbReference type="EMBL" id="RHX99240.1"/>
    </source>
</evidence>
<dbReference type="Proteomes" id="UP000266239">
    <property type="component" value="Unassembled WGS sequence"/>
</dbReference>
<feature type="region of interest" description="Disordered" evidence="1">
    <location>
        <begin position="81"/>
        <end position="118"/>
    </location>
</feature>
<evidence type="ECO:0000313" key="3">
    <source>
        <dbReference type="Proteomes" id="UP000266239"/>
    </source>
</evidence>
<reference evidence="2 3" key="1">
    <citation type="submission" date="2018-08" db="EMBL/GenBank/DDBJ databases">
        <title>Aphanomyces genome sequencing and annotation.</title>
        <authorList>
            <person name="Minardi D."/>
            <person name="Oidtmann B."/>
            <person name="Van Der Giezen M."/>
            <person name="Studholme D.J."/>
        </authorList>
    </citation>
    <scope>NUCLEOTIDE SEQUENCE [LARGE SCALE GENOMIC DNA]</scope>
    <source>
        <strain evidence="2 3">Yx</strain>
    </source>
</reference>
<feature type="compositionally biased region" description="Basic residues" evidence="1">
    <location>
        <begin position="170"/>
        <end position="185"/>
    </location>
</feature>
<sequence length="274" mass="29208">MAGLFAGAQKLLGVRGPSRLQDDADRVRARDPRHGVRHVSGQRDAEFGALAGPVRVAKAHSRGSDPAALGFAARRLRVRAPDGRARHQAHAADVVPPDDRRGRAVASGNVRPRQGSHRRVVCGGRAQDCRQSRGAECPESLFQTSGTLSGDRLAQCRRPARGGGAVPRPRAPKARRALPRRRNHGPQRDGPVGRGPQVPRHGPRDCVCGVHPAQHLRGGRHRGLHRPPPVAGHDGRGRGAVPRLGASVVGFFQRDGAQGPARPGGARRRGDLAR</sequence>
<comment type="caution">
    <text evidence="2">The sequence shown here is derived from an EMBL/GenBank/DDBJ whole genome shotgun (WGS) entry which is preliminary data.</text>
</comment>
<evidence type="ECO:0000256" key="1">
    <source>
        <dbReference type="SAM" id="MobiDB-lite"/>
    </source>
</evidence>
<protein>
    <submittedName>
        <fullName evidence="2">Uncharacterized protein</fullName>
    </submittedName>
</protein>
<feature type="region of interest" description="Disordered" evidence="1">
    <location>
        <begin position="15"/>
        <end position="44"/>
    </location>
</feature>
<dbReference type="EMBL" id="QUTA01010746">
    <property type="protein sequence ID" value="RHX99240.1"/>
    <property type="molecule type" value="Genomic_DNA"/>
</dbReference>
<feature type="compositionally biased region" description="Low complexity" evidence="1">
    <location>
        <begin position="254"/>
        <end position="264"/>
    </location>
</feature>
<proteinExistence type="predicted"/>